<evidence type="ECO:0000256" key="17">
    <source>
        <dbReference type="SAM" id="Phobius"/>
    </source>
</evidence>
<dbReference type="EMBL" id="KJ569361">
    <property type="protein sequence ID" value="AIA77056.1"/>
    <property type="molecule type" value="Genomic_DNA"/>
</dbReference>
<feature type="domain" description="NADH:quinone oxidoreductase/Mrp antiporter transmembrane" evidence="18">
    <location>
        <begin position="110"/>
        <end position="389"/>
    </location>
</feature>
<evidence type="ECO:0000256" key="7">
    <source>
        <dbReference type="ARBA" id="ARBA00022792"/>
    </source>
</evidence>
<evidence type="ECO:0000256" key="10">
    <source>
        <dbReference type="ARBA" id="ARBA00022989"/>
    </source>
</evidence>
<feature type="transmembrane region" description="Helical" evidence="17">
    <location>
        <begin position="91"/>
        <end position="109"/>
    </location>
</feature>
<keyword evidence="6 17" id="KW-0812">Transmembrane</keyword>
<comment type="subcellular location">
    <subcellularLocation>
        <location evidence="1">Mitochondrion inner membrane</location>
        <topology evidence="1">Multi-pass membrane protein</topology>
    </subcellularLocation>
</comment>
<feature type="domain" description="NADH dehydrogenase subunit 5 C-terminal" evidence="19">
    <location>
        <begin position="392"/>
        <end position="566"/>
    </location>
</feature>
<evidence type="ECO:0000256" key="12">
    <source>
        <dbReference type="ARBA" id="ARBA00023075"/>
    </source>
</evidence>
<name>A0A0E3DE39_9MOLL</name>
<reference evidence="20" key="1">
    <citation type="journal article" date="2015" name="J. Nat. Hist.">
        <title>Molecular phylogeny of Acanthochitonina (Mollusca: Polyplacophora: Chitonida): three new mitochondrial genomes, rearranged gene orders and systematics.</title>
        <authorList>
            <person name="Irisarri I."/>
            <person name="Eernisse D.J."/>
            <person name="Zardoya R."/>
        </authorList>
    </citation>
    <scope>NUCLEOTIDE SEQUENCE</scope>
</reference>
<feature type="transmembrane region" description="Helical" evidence="17">
    <location>
        <begin position="424"/>
        <end position="451"/>
    </location>
</feature>
<protein>
    <recommendedName>
        <fullName evidence="3">NADH-ubiquinone oxidoreductase chain 5</fullName>
        <ecNumber evidence="2">7.1.1.2</ecNumber>
    </recommendedName>
    <alternativeName>
        <fullName evidence="15">NADH dehydrogenase subunit 5</fullName>
    </alternativeName>
</protein>
<keyword evidence="8" id="KW-1278">Translocase</keyword>
<keyword evidence="7" id="KW-0999">Mitochondrion inner membrane</keyword>
<evidence type="ECO:0000256" key="14">
    <source>
        <dbReference type="ARBA" id="ARBA00023136"/>
    </source>
</evidence>
<organism evidence="20">
    <name type="scientific">Cyanoplax caverna</name>
    <dbReference type="NCBI Taxonomy" id="1503210"/>
    <lineage>
        <taxon>Eukaryota</taxon>
        <taxon>Metazoa</taxon>
        <taxon>Spiralia</taxon>
        <taxon>Lophotrochozoa</taxon>
        <taxon>Mollusca</taxon>
        <taxon>Polyplacophora</taxon>
        <taxon>Neoloricata</taxon>
        <taxon>Chitonida</taxon>
        <taxon>Acanthochitonina</taxon>
        <taxon>Tonicellidae</taxon>
        <taxon>Tonicellinae</taxon>
        <taxon>Cyanoplax</taxon>
    </lineage>
</organism>
<evidence type="ECO:0000259" key="18">
    <source>
        <dbReference type="Pfam" id="PF00361"/>
    </source>
</evidence>
<evidence type="ECO:0000256" key="13">
    <source>
        <dbReference type="ARBA" id="ARBA00023128"/>
    </source>
</evidence>
<comment type="catalytic activity">
    <reaction evidence="16">
        <text>a ubiquinone + NADH + 5 H(+)(in) = a ubiquinol + NAD(+) + 4 H(+)(out)</text>
        <dbReference type="Rhea" id="RHEA:29091"/>
        <dbReference type="Rhea" id="RHEA-COMP:9565"/>
        <dbReference type="Rhea" id="RHEA-COMP:9566"/>
        <dbReference type="ChEBI" id="CHEBI:15378"/>
        <dbReference type="ChEBI" id="CHEBI:16389"/>
        <dbReference type="ChEBI" id="CHEBI:17976"/>
        <dbReference type="ChEBI" id="CHEBI:57540"/>
        <dbReference type="ChEBI" id="CHEBI:57945"/>
        <dbReference type="EC" id="7.1.1.2"/>
    </reaction>
</comment>
<dbReference type="EC" id="7.1.1.2" evidence="2"/>
<keyword evidence="5" id="KW-0679">Respiratory chain</keyword>
<feature type="transmembrane region" description="Helical" evidence="17">
    <location>
        <begin position="172"/>
        <end position="192"/>
    </location>
</feature>
<feature type="transmembrane region" description="Helical" evidence="17">
    <location>
        <begin position="380"/>
        <end position="403"/>
    </location>
</feature>
<feature type="transmembrane region" description="Helical" evidence="17">
    <location>
        <begin position="12"/>
        <end position="30"/>
    </location>
</feature>
<dbReference type="GO" id="GO:0003954">
    <property type="term" value="F:NADH dehydrogenase activity"/>
    <property type="evidence" value="ECO:0007669"/>
    <property type="project" value="TreeGrafter"/>
</dbReference>
<sequence length="570" mass="65241">MKFYKASSIQASYFLFFISFIMMLSSLKLIMNYQKIMMEFIFFEYNSVLYTFPIFFEWYTTMFSSIVCFISGCVMIFTFSYMSSDVFMSRFVWLVMLFVLSMNFFIFIPSLVSLLLGWDGLGLVSFCLVIYYQNSKSLGAGLMTVFMNRVGDCAILLSIGFVFSMGHFNSEFFWNFDFMGFVIIMLMIAGLTKSAQLPFSSWLPAAMAAPTPVSALVHSSTLVTAGVFLLIRFYTFLESMYLFNFLLLMISSMTMIMAGLAANLETDLKKIIALSTLSQLGIMMFSISLKLFNLALFHLFVHAMFKALLFLCAGNIIHCHMNNQDIRKMGFLWNQLPVTSTCFNIANFALCGFPFLAGFYSKDCIIEMMVFYQTNIFITLNMMITTFLTAAYSARLFMIIFLSKMTQSCLSKIYDEDKMISTSLILLSLMAIMGGAIMSWLFFSPMVIPVINQMDKLLAFLITLIGGILTYKLFSLTEVKKLSHKIFFCFNMWFMVNLSNNFVSKPFLDSGSVVVKSLDLGWLEMMGGEGLFKKFIILMSLNQKNQSNLFNFFIFLSFITIIFIPIILYM</sequence>
<gene>
    <name evidence="20" type="primary">nad5</name>
</gene>
<accession>A0A0E3DE39</accession>
<dbReference type="GO" id="GO:0008137">
    <property type="term" value="F:NADH dehydrogenase (ubiquinone) activity"/>
    <property type="evidence" value="ECO:0007669"/>
    <property type="project" value="UniProtKB-EC"/>
</dbReference>
<feature type="transmembrane region" description="Helical" evidence="17">
    <location>
        <begin position="338"/>
        <end position="360"/>
    </location>
</feature>
<feature type="transmembrane region" description="Helical" evidence="17">
    <location>
        <begin position="62"/>
        <end position="79"/>
    </location>
</feature>
<keyword evidence="14 17" id="KW-0472">Membrane</keyword>
<dbReference type="Pfam" id="PF06455">
    <property type="entry name" value="NADH5_C"/>
    <property type="match status" value="1"/>
</dbReference>
<dbReference type="PANTHER" id="PTHR42829:SF2">
    <property type="entry name" value="NADH-UBIQUINONE OXIDOREDUCTASE CHAIN 5"/>
    <property type="match status" value="1"/>
</dbReference>
<dbReference type="InterPro" id="IPR010934">
    <property type="entry name" value="NADH_DH_su5_C"/>
</dbReference>
<feature type="transmembrane region" description="Helical" evidence="17">
    <location>
        <begin position="241"/>
        <end position="264"/>
    </location>
</feature>
<evidence type="ECO:0000259" key="19">
    <source>
        <dbReference type="Pfam" id="PF06455"/>
    </source>
</evidence>
<geneLocation type="mitochondrion" evidence="20"/>
<evidence type="ECO:0000313" key="20">
    <source>
        <dbReference type="EMBL" id="AIA77056.1"/>
    </source>
</evidence>
<feature type="transmembrane region" description="Helical" evidence="17">
    <location>
        <begin position="213"/>
        <end position="235"/>
    </location>
</feature>
<keyword evidence="10 17" id="KW-1133">Transmembrane helix</keyword>
<keyword evidence="13 20" id="KW-0496">Mitochondrion</keyword>
<dbReference type="AlphaFoldDB" id="A0A0E3DE39"/>
<dbReference type="GO" id="GO:0015990">
    <property type="term" value="P:electron transport coupled proton transport"/>
    <property type="evidence" value="ECO:0007669"/>
    <property type="project" value="TreeGrafter"/>
</dbReference>
<dbReference type="InterPro" id="IPR003945">
    <property type="entry name" value="NU5C-like"/>
</dbReference>
<dbReference type="Pfam" id="PF00361">
    <property type="entry name" value="Proton_antipo_M"/>
    <property type="match status" value="1"/>
</dbReference>
<dbReference type="GO" id="GO:0005743">
    <property type="term" value="C:mitochondrial inner membrane"/>
    <property type="evidence" value="ECO:0007669"/>
    <property type="project" value="UniProtKB-SubCell"/>
</dbReference>
<evidence type="ECO:0000256" key="3">
    <source>
        <dbReference type="ARBA" id="ARBA00021096"/>
    </source>
</evidence>
<proteinExistence type="predicted"/>
<dbReference type="GO" id="GO:0042773">
    <property type="term" value="P:ATP synthesis coupled electron transport"/>
    <property type="evidence" value="ECO:0007669"/>
    <property type="project" value="InterPro"/>
</dbReference>
<feature type="transmembrane region" description="Helical" evidence="17">
    <location>
        <begin position="146"/>
        <end position="166"/>
    </location>
</feature>
<evidence type="ECO:0000256" key="5">
    <source>
        <dbReference type="ARBA" id="ARBA00022660"/>
    </source>
</evidence>
<dbReference type="PRINTS" id="PR01434">
    <property type="entry name" value="NADHDHGNASE5"/>
</dbReference>
<evidence type="ECO:0000256" key="16">
    <source>
        <dbReference type="ARBA" id="ARBA00049551"/>
    </source>
</evidence>
<feature type="transmembrane region" description="Helical" evidence="17">
    <location>
        <begin position="457"/>
        <end position="474"/>
    </location>
</feature>
<evidence type="ECO:0000256" key="1">
    <source>
        <dbReference type="ARBA" id="ARBA00004448"/>
    </source>
</evidence>
<dbReference type="InterPro" id="IPR001750">
    <property type="entry name" value="ND/Mrp_TM"/>
</dbReference>
<evidence type="ECO:0000256" key="11">
    <source>
        <dbReference type="ARBA" id="ARBA00023027"/>
    </source>
</evidence>
<evidence type="ECO:0000256" key="6">
    <source>
        <dbReference type="ARBA" id="ARBA00022692"/>
    </source>
</evidence>
<evidence type="ECO:0000256" key="15">
    <source>
        <dbReference type="ARBA" id="ARBA00031027"/>
    </source>
</evidence>
<keyword evidence="11" id="KW-0520">NAD</keyword>
<keyword evidence="4" id="KW-0813">Transport</keyword>
<keyword evidence="12" id="KW-0830">Ubiquinone</keyword>
<evidence type="ECO:0000256" key="2">
    <source>
        <dbReference type="ARBA" id="ARBA00012944"/>
    </source>
</evidence>
<keyword evidence="9" id="KW-0249">Electron transport</keyword>
<feature type="transmembrane region" description="Helical" evidence="17">
    <location>
        <begin position="549"/>
        <end position="569"/>
    </location>
</feature>
<evidence type="ECO:0000256" key="8">
    <source>
        <dbReference type="ARBA" id="ARBA00022967"/>
    </source>
</evidence>
<evidence type="ECO:0000256" key="9">
    <source>
        <dbReference type="ARBA" id="ARBA00022982"/>
    </source>
</evidence>
<evidence type="ECO:0000256" key="4">
    <source>
        <dbReference type="ARBA" id="ARBA00022448"/>
    </source>
</evidence>
<feature type="transmembrane region" description="Helical" evidence="17">
    <location>
        <begin position="295"/>
        <end position="317"/>
    </location>
</feature>
<dbReference type="PANTHER" id="PTHR42829">
    <property type="entry name" value="NADH-UBIQUINONE OXIDOREDUCTASE CHAIN 5"/>
    <property type="match status" value="1"/>
</dbReference>